<dbReference type="PANTHER" id="PTHR10954:SF18">
    <property type="entry name" value="RIBONUCLEASE HII"/>
    <property type="match status" value="1"/>
</dbReference>
<gene>
    <name evidence="15" type="ORF">A2806_03430</name>
</gene>
<evidence type="ECO:0000256" key="1">
    <source>
        <dbReference type="ARBA" id="ARBA00000077"/>
    </source>
</evidence>
<keyword evidence="8 12" id="KW-0479">Metal-binding</keyword>
<evidence type="ECO:0000256" key="4">
    <source>
        <dbReference type="ARBA" id="ARBA00004496"/>
    </source>
</evidence>
<comment type="caution">
    <text evidence="15">The sequence shown here is derived from an EMBL/GenBank/DDBJ whole genome shotgun (WGS) entry which is preliminary data.</text>
</comment>
<dbReference type="GO" id="GO:0032299">
    <property type="term" value="C:ribonuclease H2 complex"/>
    <property type="evidence" value="ECO:0007669"/>
    <property type="project" value="TreeGrafter"/>
</dbReference>
<accession>A0A1G2PJ42</accession>
<feature type="binding site" evidence="12">
    <location>
        <position position="10"/>
    </location>
    <ligand>
        <name>a divalent metal cation</name>
        <dbReference type="ChEBI" id="CHEBI:60240"/>
    </ligand>
</feature>
<evidence type="ECO:0000256" key="2">
    <source>
        <dbReference type="ARBA" id="ARBA00001946"/>
    </source>
</evidence>
<dbReference type="SUPFAM" id="SSF53098">
    <property type="entry name" value="Ribonuclease H-like"/>
    <property type="match status" value="1"/>
</dbReference>
<evidence type="ECO:0000256" key="13">
    <source>
        <dbReference type="RuleBase" id="RU003515"/>
    </source>
</evidence>
<evidence type="ECO:0000313" key="15">
    <source>
        <dbReference type="EMBL" id="OHA47642.1"/>
    </source>
</evidence>
<feature type="domain" description="RNase H type-2" evidence="14">
    <location>
        <begin position="3"/>
        <end position="216"/>
    </location>
</feature>
<organism evidence="15 16">
    <name type="scientific">Candidatus Terrybacteria bacterium RIFCSPHIGHO2_01_FULL_48_17</name>
    <dbReference type="NCBI Taxonomy" id="1802362"/>
    <lineage>
        <taxon>Bacteria</taxon>
        <taxon>Candidatus Terryibacteriota</taxon>
    </lineage>
</organism>
<evidence type="ECO:0000256" key="9">
    <source>
        <dbReference type="ARBA" id="ARBA00022759"/>
    </source>
</evidence>
<protein>
    <recommendedName>
        <fullName evidence="13">Ribonuclease</fullName>
        <ecNumber evidence="13">3.1.26.4</ecNumber>
    </recommendedName>
</protein>
<dbReference type="GO" id="GO:0043137">
    <property type="term" value="P:DNA replication, removal of RNA primer"/>
    <property type="evidence" value="ECO:0007669"/>
    <property type="project" value="TreeGrafter"/>
</dbReference>
<keyword evidence="10 12" id="KW-0378">Hydrolase</keyword>
<dbReference type="EMBL" id="MHSS01000015">
    <property type="protein sequence ID" value="OHA47642.1"/>
    <property type="molecule type" value="Genomic_DNA"/>
</dbReference>
<dbReference type="CDD" id="cd07182">
    <property type="entry name" value="RNase_HII_bacteria_HII_like"/>
    <property type="match status" value="1"/>
</dbReference>
<proteinExistence type="inferred from homology"/>
<keyword evidence="6" id="KW-0963">Cytoplasm</keyword>
<dbReference type="InterPro" id="IPR022898">
    <property type="entry name" value="RNase_HII"/>
</dbReference>
<evidence type="ECO:0000256" key="11">
    <source>
        <dbReference type="ARBA" id="ARBA00023211"/>
    </source>
</evidence>
<reference evidence="15 16" key="1">
    <citation type="journal article" date="2016" name="Nat. Commun.">
        <title>Thousands of microbial genomes shed light on interconnected biogeochemical processes in an aquifer system.</title>
        <authorList>
            <person name="Anantharaman K."/>
            <person name="Brown C.T."/>
            <person name="Hug L.A."/>
            <person name="Sharon I."/>
            <person name="Castelle C.J."/>
            <person name="Probst A.J."/>
            <person name="Thomas B.C."/>
            <person name="Singh A."/>
            <person name="Wilkins M.J."/>
            <person name="Karaoz U."/>
            <person name="Brodie E.L."/>
            <person name="Williams K.H."/>
            <person name="Hubbard S.S."/>
            <person name="Banfield J.F."/>
        </authorList>
    </citation>
    <scope>NUCLEOTIDE SEQUENCE [LARGE SCALE GENOMIC DNA]</scope>
</reference>
<dbReference type="InterPro" id="IPR001352">
    <property type="entry name" value="RNase_HII/HIII"/>
</dbReference>
<keyword evidence="9 12" id="KW-0255">Endonuclease</keyword>
<evidence type="ECO:0000259" key="14">
    <source>
        <dbReference type="PROSITE" id="PS51975"/>
    </source>
</evidence>
<dbReference type="GO" id="GO:0006298">
    <property type="term" value="P:mismatch repair"/>
    <property type="evidence" value="ECO:0007669"/>
    <property type="project" value="TreeGrafter"/>
</dbReference>
<keyword evidence="11" id="KW-0464">Manganese</keyword>
<sequence>MVQWIVGIDEAGRGPLAGPVTVAAVAAKRGSGLRVQGSGRLKDSKRLSSRQREILSCTIKSNEGFRWAVASVGPKIIDKQGITRALNRAVAAVLHKLFPNSYSSRRPNRNYQKRSRDPDLASGLNSIILLDGSLYAPSQLRQCTVIKGDEQISLIAAASIIAKVHRDKLMERHHQHFPQYGFDIHKGYGTRLHYRRLQELGPCSIHRRSFLKSLQN</sequence>
<dbReference type="GO" id="GO:0003723">
    <property type="term" value="F:RNA binding"/>
    <property type="evidence" value="ECO:0007669"/>
    <property type="project" value="UniProtKB-UniRule"/>
</dbReference>
<dbReference type="InterPro" id="IPR036397">
    <property type="entry name" value="RNaseH_sf"/>
</dbReference>
<comment type="cofactor">
    <cofactor evidence="12">
        <name>Mn(2+)</name>
        <dbReference type="ChEBI" id="CHEBI:29035"/>
    </cofactor>
    <cofactor evidence="12">
        <name>Mg(2+)</name>
        <dbReference type="ChEBI" id="CHEBI:18420"/>
    </cofactor>
    <text evidence="12">Manganese or magnesium. Binds 1 divalent metal ion per monomer in the absence of substrate. May bind a second metal ion after substrate binding.</text>
</comment>
<evidence type="ECO:0000256" key="6">
    <source>
        <dbReference type="ARBA" id="ARBA00022490"/>
    </source>
</evidence>
<dbReference type="AlphaFoldDB" id="A0A1G2PJ42"/>
<comment type="similarity">
    <text evidence="5 13">Belongs to the RNase HII family.</text>
</comment>
<name>A0A1G2PJ42_9BACT</name>
<dbReference type="GO" id="GO:0004523">
    <property type="term" value="F:RNA-DNA hybrid ribonuclease activity"/>
    <property type="evidence" value="ECO:0007669"/>
    <property type="project" value="UniProtKB-UniRule"/>
</dbReference>
<evidence type="ECO:0000313" key="16">
    <source>
        <dbReference type="Proteomes" id="UP000177629"/>
    </source>
</evidence>
<dbReference type="NCBIfam" id="NF000595">
    <property type="entry name" value="PRK00015.1-3"/>
    <property type="match status" value="1"/>
</dbReference>
<comment type="subcellular location">
    <subcellularLocation>
        <location evidence="4">Cytoplasm</location>
    </subcellularLocation>
</comment>
<dbReference type="Gene3D" id="3.30.420.10">
    <property type="entry name" value="Ribonuclease H-like superfamily/Ribonuclease H"/>
    <property type="match status" value="1"/>
</dbReference>
<keyword evidence="7 12" id="KW-0540">Nuclease</keyword>
<evidence type="ECO:0000256" key="5">
    <source>
        <dbReference type="ARBA" id="ARBA00007383"/>
    </source>
</evidence>
<dbReference type="GO" id="GO:0005737">
    <property type="term" value="C:cytoplasm"/>
    <property type="evidence" value="ECO:0007669"/>
    <property type="project" value="UniProtKB-SubCell"/>
</dbReference>
<comment type="function">
    <text evidence="3 13">Endonuclease that specifically degrades the RNA of RNA-DNA hybrids.</text>
</comment>
<feature type="binding site" evidence="12">
    <location>
        <position position="131"/>
    </location>
    <ligand>
        <name>a divalent metal cation</name>
        <dbReference type="ChEBI" id="CHEBI:60240"/>
    </ligand>
</feature>
<evidence type="ECO:0000256" key="3">
    <source>
        <dbReference type="ARBA" id="ARBA00004065"/>
    </source>
</evidence>
<dbReference type="GO" id="GO:0046872">
    <property type="term" value="F:metal ion binding"/>
    <property type="evidence" value="ECO:0007669"/>
    <property type="project" value="UniProtKB-KW"/>
</dbReference>
<evidence type="ECO:0000256" key="12">
    <source>
        <dbReference type="PROSITE-ProRule" id="PRU01319"/>
    </source>
</evidence>
<dbReference type="InterPro" id="IPR024567">
    <property type="entry name" value="RNase_HII/HIII_dom"/>
</dbReference>
<dbReference type="PROSITE" id="PS51975">
    <property type="entry name" value="RNASE_H_2"/>
    <property type="match status" value="1"/>
</dbReference>
<dbReference type="PANTHER" id="PTHR10954">
    <property type="entry name" value="RIBONUCLEASE H2 SUBUNIT A"/>
    <property type="match status" value="1"/>
</dbReference>
<evidence type="ECO:0000256" key="7">
    <source>
        <dbReference type="ARBA" id="ARBA00022722"/>
    </source>
</evidence>
<dbReference type="InterPro" id="IPR012337">
    <property type="entry name" value="RNaseH-like_sf"/>
</dbReference>
<dbReference type="Pfam" id="PF01351">
    <property type="entry name" value="RNase_HII"/>
    <property type="match status" value="2"/>
</dbReference>
<dbReference type="EC" id="3.1.26.4" evidence="13"/>
<dbReference type="STRING" id="1802362.A2806_03430"/>
<dbReference type="Proteomes" id="UP000177629">
    <property type="component" value="Unassembled WGS sequence"/>
</dbReference>
<evidence type="ECO:0000256" key="10">
    <source>
        <dbReference type="ARBA" id="ARBA00022801"/>
    </source>
</evidence>
<comment type="cofactor">
    <cofactor evidence="2">
        <name>Mg(2+)</name>
        <dbReference type="ChEBI" id="CHEBI:18420"/>
    </cofactor>
</comment>
<comment type="catalytic activity">
    <reaction evidence="1 12 13">
        <text>Endonucleolytic cleavage to 5'-phosphomonoester.</text>
        <dbReference type="EC" id="3.1.26.4"/>
    </reaction>
</comment>
<feature type="binding site" evidence="12">
    <location>
        <position position="9"/>
    </location>
    <ligand>
        <name>a divalent metal cation</name>
        <dbReference type="ChEBI" id="CHEBI:60240"/>
    </ligand>
</feature>
<evidence type="ECO:0000256" key="8">
    <source>
        <dbReference type="ARBA" id="ARBA00022723"/>
    </source>
</evidence>